<dbReference type="PATRIC" id="fig|1598.90.peg.522"/>
<evidence type="ECO:0000256" key="1">
    <source>
        <dbReference type="SAM" id="Coils"/>
    </source>
</evidence>
<evidence type="ECO:0000313" key="2">
    <source>
        <dbReference type="EMBL" id="KEK16113.1"/>
    </source>
</evidence>
<protein>
    <submittedName>
        <fullName evidence="2">Uncharacterized protein</fullName>
    </submittedName>
</protein>
<dbReference type="AlphaFoldDB" id="A0A073JQH3"/>
<name>A0A073JQH3_LIMRT</name>
<reference evidence="2 3" key="1">
    <citation type="submission" date="2014-06" db="EMBL/GenBank/DDBJ databases">
        <title>Genetic determinant of reutericyclin biosynthesis of Lactobacillus reuteri.</title>
        <authorList>
            <person name="Lin X."/>
            <person name="Duar R."/>
            <person name="Walter J."/>
            <person name="Gaenzle M."/>
        </authorList>
    </citation>
    <scope>NUCLEOTIDE SEQUENCE [LARGE SCALE GENOMIC DNA]</scope>
    <source>
        <strain evidence="2 3">LTH2584</strain>
    </source>
</reference>
<gene>
    <name evidence="2" type="ORF">LR3_08590</name>
</gene>
<dbReference type="InterPro" id="IPR054052">
    <property type="entry name" value="Y16Q-like"/>
</dbReference>
<proteinExistence type="predicted"/>
<organism evidence="2 3">
    <name type="scientific">Limosilactobacillus reuteri</name>
    <name type="common">Lactobacillus reuteri</name>
    <dbReference type="NCBI Taxonomy" id="1598"/>
    <lineage>
        <taxon>Bacteria</taxon>
        <taxon>Bacillati</taxon>
        <taxon>Bacillota</taxon>
        <taxon>Bacilli</taxon>
        <taxon>Lactobacillales</taxon>
        <taxon>Lactobacillaceae</taxon>
        <taxon>Limosilactobacillus</taxon>
    </lineage>
</organism>
<evidence type="ECO:0000313" key="3">
    <source>
        <dbReference type="Proteomes" id="UP000027731"/>
    </source>
</evidence>
<comment type="caution">
    <text evidence="2">The sequence shown here is derived from an EMBL/GenBank/DDBJ whole genome shotgun (WGS) entry which is preliminary data.</text>
</comment>
<accession>A0A073JQH3</accession>
<feature type="coiled-coil region" evidence="1">
    <location>
        <begin position="1"/>
        <end position="28"/>
    </location>
</feature>
<dbReference type="Pfam" id="PF21825">
    <property type="entry name" value="crAss001_48"/>
    <property type="match status" value="1"/>
</dbReference>
<sequence>MTNAEIHTEKLNVELFELENKLKKLQEFIDSDDFLSISTVDQMLLGNQMVGMAMYRDSLNKRLKLVMNKIKYTVQVLSNNKGYINFEADEQRYTLDTDDESEHFQTHFTQSEIEKIKNDPLFAAINWDNVKIEPVRGED</sequence>
<dbReference type="Proteomes" id="UP000027731">
    <property type="component" value="Unassembled WGS sequence"/>
</dbReference>
<dbReference type="EMBL" id="JOSX01000010">
    <property type="protein sequence ID" value="KEK16113.1"/>
    <property type="molecule type" value="Genomic_DNA"/>
</dbReference>
<keyword evidence="1" id="KW-0175">Coiled coil</keyword>